<name>A0A291LAQ5_9CAUD</name>
<reference evidence="1 2" key="1">
    <citation type="submission" date="2017-09" db="EMBL/GenBank/DDBJ databases">
        <title>Phage vB_EcoM_PHB05 against multidrug-resistant shiga toxin-producing Escherichia.</title>
        <authorList>
            <person name="Chen Y."/>
            <person name="Song J."/>
            <person name="Wu B."/>
        </authorList>
    </citation>
    <scope>NUCLEOTIDE SEQUENCE [LARGE SCALE GENOMIC DNA]</scope>
    <source>
        <strain evidence="1">Wastewater</strain>
    </source>
</reference>
<organism evidence="1 2">
    <name type="scientific">Escherichia phage vB_EcoM_PHB05</name>
    <dbReference type="NCBI Taxonomy" id="2041347"/>
    <lineage>
        <taxon>Viruses</taxon>
        <taxon>Duplodnaviria</taxon>
        <taxon>Heunggongvirae</taxon>
        <taxon>Uroviricota</taxon>
        <taxon>Caudoviricetes</taxon>
        <taxon>Stephanstirmvirinae</taxon>
        <taxon>Justusliebigvirus</taxon>
        <taxon>Justusliebigvirus PHB05</taxon>
    </lineage>
</organism>
<dbReference type="Proteomes" id="UP000230824">
    <property type="component" value="Segment"/>
</dbReference>
<sequence length="60" mass="6718">MAKCTICKKEIVLVPSARERAAKFGGKPSDYTKMFTTHAACQVAKRSQESVELMRKLSKK</sequence>
<dbReference type="KEGG" id="vg:62611934"/>
<accession>A0A291LAQ5</accession>
<dbReference type="GeneID" id="62611934"/>
<protein>
    <submittedName>
        <fullName evidence="1">Uncharacterized protein</fullName>
    </submittedName>
</protein>
<evidence type="ECO:0000313" key="1">
    <source>
        <dbReference type="EMBL" id="ATI15964.1"/>
    </source>
</evidence>
<proteinExistence type="predicted"/>
<evidence type="ECO:0000313" key="2">
    <source>
        <dbReference type="Proteomes" id="UP000230824"/>
    </source>
</evidence>
<dbReference type="RefSeq" id="YP_009984590.1">
    <property type="nucleotide sequence ID" value="NC_052652.1"/>
</dbReference>
<dbReference type="EMBL" id="MF805809">
    <property type="protein sequence ID" value="ATI15964.1"/>
    <property type="molecule type" value="Genomic_DNA"/>
</dbReference>
<keyword evidence="2" id="KW-1185">Reference proteome</keyword>